<evidence type="ECO:0000256" key="13">
    <source>
        <dbReference type="ARBA" id="ARBA00023136"/>
    </source>
</evidence>
<evidence type="ECO:0000259" key="16">
    <source>
        <dbReference type="PROSITE" id="PS50113"/>
    </source>
</evidence>
<dbReference type="Gene3D" id="3.30.450.20">
    <property type="entry name" value="PAS domain"/>
    <property type="match status" value="2"/>
</dbReference>
<keyword evidence="7" id="KW-0808">Transferase</keyword>
<keyword evidence="18" id="KW-1185">Reference proteome</keyword>
<evidence type="ECO:0000313" key="18">
    <source>
        <dbReference type="Proteomes" id="UP001320159"/>
    </source>
</evidence>
<comment type="caution">
    <text evidence="17">The sequence shown here is derived from an EMBL/GenBank/DDBJ whole genome shotgun (WGS) entry which is preliminary data.</text>
</comment>
<dbReference type="SMART" id="SM00091">
    <property type="entry name" value="PAS"/>
    <property type="match status" value="2"/>
</dbReference>
<evidence type="ECO:0000256" key="6">
    <source>
        <dbReference type="ARBA" id="ARBA00022553"/>
    </source>
</evidence>
<dbReference type="PROSITE" id="PS50113">
    <property type="entry name" value="PAC"/>
    <property type="match status" value="2"/>
</dbReference>
<evidence type="ECO:0000256" key="7">
    <source>
        <dbReference type="ARBA" id="ARBA00022679"/>
    </source>
</evidence>
<dbReference type="SMART" id="SM00086">
    <property type="entry name" value="PAC"/>
    <property type="match status" value="2"/>
</dbReference>
<dbReference type="PANTHER" id="PTHR43304">
    <property type="entry name" value="PHYTOCHROME-LIKE PROTEIN CPH1"/>
    <property type="match status" value="1"/>
</dbReference>
<evidence type="ECO:0000256" key="12">
    <source>
        <dbReference type="ARBA" id="ARBA00022989"/>
    </source>
</evidence>
<comment type="catalytic activity">
    <reaction evidence="1">
        <text>ATP + protein L-histidine = ADP + protein N-phospho-L-histidine.</text>
        <dbReference type="EC" id="2.7.13.3"/>
    </reaction>
</comment>
<evidence type="ECO:0000256" key="3">
    <source>
        <dbReference type="ARBA" id="ARBA00012438"/>
    </source>
</evidence>
<comment type="subcellular location">
    <subcellularLocation>
        <location evidence="2">Cell inner membrane</location>
        <topology evidence="2">Multi-pass membrane protein</topology>
    </subcellularLocation>
</comment>
<dbReference type="Proteomes" id="UP001320159">
    <property type="component" value="Unassembled WGS sequence"/>
</dbReference>
<evidence type="ECO:0000256" key="8">
    <source>
        <dbReference type="ARBA" id="ARBA00022692"/>
    </source>
</evidence>
<dbReference type="InterPro" id="IPR036890">
    <property type="entry name" value="HATPase_C_sf"/>
</dbReference>
<evidence type="ECO:0000256" key="5">
    <source>
        <dbReference type="ARBA" id="ARBA00022519"/>
    </source>
</evidence>
<dbReference type="Pfam" id="PF08447">
    <property type="entry name" value="PAS_3"/>
    <property type="match status" value="1"/>
</dbReference>
<dbReference type="CDD" id="cd00075">
    <property type="entry name" value="HATPase"/>
    <property type="match status" value="1"/>
</dbReference>
<dbReference type="SUPFAM" id="SSF55785">
    <property type="entry name" value="PYP-like sensor domain (PAS domain)"/>
    <property type="match status" value="2"/>
</dbReference>
<dbReference type="Gene3D" id="2.10.70.100">
    <property type="match status" value="1"/>
</dbReference>
<dbReference type="GO" id="GO:0004673">
    <property type="term" value="F:protein histidine kinase activity"/>
    <property type="evidence" value="ECO:0007669"/>
    <property type="project" value="UniProtKB-EC"/>
</dbReference>
<keyword evidence="4" id="KW-1003">Cell membrane</keyword>
<feature type="domain" description="PAC" evidence="16">
    <location>
        <begin position="235"/>
        <end position="287"/>
    </location>
</feature>
<proteinExistence type="predicted"/>
<dbReference type="GO" id="GO:0000166">
    <property type="term" value="F:nucleotide binding"/>
    <property type="evidence" value="ECO:0007669"/>
    <property type="project" value="UniProtKB-KW"/>
</dbReference>
<dbReference type="PRINTS" id="PR00344">
    <property type="entry name" value="BCTRLSENSOR"/>
</dbReference>
<keyword evidence="11 17" id="KW-0418">Kinase</keyword>
<keyword evidence="10" id="KW-0547">Nucleotide-binding</keyword>
<dbReference type="InterPro" id="IPR004358">
    <property type="entry name" value="Sig_transdc_His_kin-like_C"/>
</dbReference>
<keyword evidence="13" id="KW-0472">Membrane</keyword>
<dbReference type="NCBIfam" id="TIGR00229">
    <property type="entry name" value="sensory_box"/>
    <property type="match status" value="2"/>
</dbReference>
<dbReference type="PROSITE" id="PS50109">
    <property type="entry name" value="HIS_KIN"/>
    <property type="match status" value="1"/>
</dbReference>
<organism evidence="17 18">
    <name type="scientific">Methanooceanicella nereidis</name>
    <dbReference type="NCBI Taxonomy" id="2052831"/>
    <lineage>
        <taxon>Archaea</taxon>
        <taxon>Methanobacteriati</taxon>
        <taxon>Methanobacteriota</taxon>
        <taxon>Stenosarchaea group</taxon>
        <taxon>Methanomicrobia</taxon>
        <taxon>Methanocellales</taxon>
        <taxon>Methanocellaceae</taxon>
        <taxon>Methanooceanicella</taxon>
    </lineage>
</organism>
<evidence type="ECO:0000256" key="2">
    <source>
        <dbReference type="ARBA" id="ARBA00004429"/>
    </source>
</evidence>
<keyword evidence="8" id="KW-0812">Transmembrane</keyword>
<dbReference type="EMBL" id="PGCK01000002">
    <property type="protein sequence ID" value="MCD1294104.1"/>
    <property type="molecule type" value="Genomic_DNA"/>
</dbReference>
<protein>
    <recommendedName>
        <fullName evidence="3">histidine kinase</fullName>
        <ecNumber evidence="3">2.7.13.3</ecNumber>
    </recommendedName>
</protein>
<evidence type="ECO:0000256" key="10">
    <source>
        <dbReference type="ARBA" id="ARBA00022741"/>
    </source>
</evidence>
<sequence length="513" mass="58217">MNDSARSYDELIIELNEIKRELSAFNIYKKSHKQLDKVSKKYEILCKHARDIILFIGRDGSILEANDAAIKAYGYKGPELLGMNIYDLRESSSSPLVEEQMEEADDRGILFETVHRRKDGTSFPVEVSSQGISFDGERVLFSIIRDITERKQAEKALKESEKNLATSQRIARLGSYEWDIKNNRIRWSEEIYNICRMDPENCKNGFESFYNIIHPDDREIVKKSVNDAIYSDRPFNIDFRIILPDGEERIIHGQGEVTYDDHGKAARMSGTLQDITERKRVEKELQEAKIQAELYVDLMGHDINNMNQIAMGYLELALDSIELDEDGRKLLLKPFEILKNSSKLIGNVRKAQRSKAGEFQNCPIDISAILSEIKEQYSNVPGRDVTISYSPVEGCLVMANELLFDVFSSLVGNAIKHSNGPLVINIELSKVTENCKDYCKVIVEDNGPGIPDSLKNKLFERLSLIKTRASGKGFGLCLTKMLVDDFNGTFRVEDRVPGDHTKGCRLVVLIPEA</sequence>
<keyword evidence="12" id="KW-1133">Transmembrane helix</keyword>
<dbReference type="FunFam" id="2.10.70.100:FF:000001">
    <property type="entry name" value="Sensory transduction histidine kinase"/>
    <property type="match status" value="1"/>
</dbReference>
<evidence type="ECO:0000256" key="9">
    <source>
        <dbReference type="ARBA" id="ARBA00022737"/>
    </source>
</evidence>
<dbReference type="InterPro" id="IPR001610">
    <property type="entry name" value="PAC"/>
</dbReference>
<dbReference type="AlphaFoldDB" id="A0AAP2W6B5"/>
<keyword evidence="5" id="KW-0997">Cell inner membrane</keyword>
<reference evidence="17 18" key="1">
    <citation type="submission" date="2017-11" db="EMBL/GenBank/DDBJ databases">
        <title>Isolation and Characterization of Family Methanocellaceae Species from Potential Methane Hydrate Area Offshore Southwestern Taiwan.</title>
        <authorList>
            <person name="Zhang W.-L."/>
            <person name="Chen W.-C."/>
            <person name="Lai M.-C."/>
            <person name="Chen S.-C."/>
        </authorList>
    </citation>
    <scope>NUCLEOTIDE SEQUENCE [LARGE SCALE GENOMIC DNA]</scope>
    <source>
        <strain evidence="17 18">CWC-04</strain>
    </source>
</reference>
<dbReference type="EC" id="2.7.13.3" evidence="3"/>
<feature type="domain" description="Histidine kinase" evidence="14">
    <location>
        <begin position="298"/>
        <end position="513"/>
    </location>
</feature>
<dbReference type="RefSeq" id="WP_230740751.1">
    <property type="nucleotide sequence ID" value="NZ_PGCK01000002.1"/>
</dbReference>
<dbReference type="PANTHER" id="PTHR43304:SF1">
    <property type="entry name" value="PAC DOMAIN-CONTAINING PROTEIN"/>
    <property type="match status" value="1"/>
</dbReference>
<evidence type="ECO:0000259" key="15">
    <source>
        <dbReference type="PROSITE" id="PS50112"/>
    </source>
</evidence>
<feature type="domain" description="PAC" evidence="16">
    <location>
        <begin position="109"/>
        <end position="159"/>
    </location>
</feature>
<evidence type="ECO:0000313" key="17">
    <source>
        <dbReference type="EMBL" id="MCD1294104.1"/>
    </source>
</evidence>
<dbReference type="PROSITE" id="PS50112">
    <property type="entry name" value="PAS"/>
    <property type="match status" value="1"/>
</dbReference>
<dbReference type="SUPFAM" id="SSF55874">
    <property type="entry name" value="ATPase domain of HSP90 chaperone/DNA topoisomerase II/histidine kinase"/>
    <property type="match status" value="1"/>
</dbReference>
<evidence type="ECO:0000256" key="11">
    <source>
        <dbReference type="ARBA" id="ARBA00022777"/>
    </source>
</evidence>
<keyword evidence="9" id="KW-0677">Repeat</keyword>
<dbReference type="InterPro" id="IPR000014">
    <property type="entry name" value="PAS"/>
</dbReference>
<feature type="domain" description="PAS" evidence="15">
    <location>
        <begin position="38"/>
        <end position="108"/>
    </location>
</feature>
<dbReference type="InterPro" id="IPR013655">
    <property type="entry name" value="PAS_fold_3"/>
</dbReference>
<evidence type="ECO:0000259" key="14">
    <source>
        <dbReference type="PROSITE" id="PS50109"/>
    </source>
</evidence>
<evidence type="ECO:0000256" key="1">
    <source>
        <dbReference type="ARBA" id="ARBA00000085"/>
    </source>
</evidence>
<evidence type="ECO:0000256" key="4">
    <source>
        <dbReference type="ARBA" id="ARBA00022475"/>
    </source>
</evidence>
<name>A0AAP2W6B5_9EURY</name>
<keyword evidence="6" id="KW-0597">Phosphoprotein</keyword>
<dbReference type="InterPro" id="IPR035965">
    <property type="entry name" value="PAS-like_dom_sf"/>
</dbReference>
<dbReference type="Gene3D" id="3.30.565.10">
    <property type="entry name" value="Histidine kinase-like ATPase, C-terminal domain"/>
    <property type="match status" value="1"/>
</dbReference>
<dbReference type="Pfam" id="PF02518">
    <property type="entry name" value="HATPase_c"/>
    <property type="match status" value="1"/>
</dbReference>
<dbReference type="GO" id="GO:0005886">
    <property type="term" value="C:plasma membrane"/>
    <property type="evidence" value="ECO:0007669"/>
    <property type="project" value="UniProtKB-SubCell"/>
</dbReference>
<gene>
    <name evidence="17" type="ORF">CUJ83_03730</name>
</gene>
<dbReference type="InterPro" id="IPR005467">
    <property type="entry name" value="His_kinase_dom"/>
</dbReference>
<dbReference type="CDD" id="cd00130">
    <property type="entry name" value="PAS"/>
    <property type="match status" value="2"/>
</dbReference>
<dbReference type="InterPro" id="IPR003594">
    <property type="entry name" value="HATPase_dom"/>
</dbReference>
<dbReference type="InterPro" id="IPR052162">
    <property type="entry name" value="Sensor_kinase/Photoreceptor"/>
</dbReference>
<dbReference type="Pfam" id="PF13426">
    <property type="entry name" value="PAS_9"/>
    <property type="match status" value="1"/>
</dbReference>
<dbReference type="SMART" id="SM00387">
    <property type="entry name" value="HATPase_c"/>
    <property type="match status" value="1"/>
</dbReference>
<dbReference type="InterPro" id="IPR000700">
    <property type="entry name" value="PAS-assoc_C"/>
</dbReference>
<accession>A0AAP2W6B5</accession>